<keyword evidence="3" id="KW-1185">Reference proteome</keyword>
<protein>
    <submittedName>
        <fullName evidence="2">Uncharacterized protein</fullName>
    </submittedName>
</protein>
<comment type="caution">
    <text evidence="2">The sequence shown here is derived from an EMBL/GenBank/DDBJ whole genome shotgun (WGS) entry which is preliminary data.</text>
</comment>
<accession>A0AAD4PKF7</accession>
<evidence type="ECO:0000256" key="1">
    <source>
        <dbReference type="SAM" id="Coils"/>
    </source>
</evidence>
<keyword evidence="1" id="KW-0175">Coiled coil</keyword>
<dbReference type="EMBL" id="JAJJHW010002585">
    <property type="protein sequence ID" value="KAH8370118.1"/>
    <property type="molecule type" value="Genomic_DNA"/>
</dbReference>
<feature type="coiled-coil region" evidence="1">
    <location>
        <begin position="42"/>
        <end position="69"/>
    </location>
</feature>
<name>A0AAD4PKF7_9MUSC</name>
<dbReference type="Proteomes" id="UP001200034">
    <property type="component" value="Unassembled WGS sequence"/>
</dbReference>
<dbReference type="AlphaFoldDB" id="A0AAD4PKF7"/>
<evidence type="ECO:0000313" key="3">
    <source>
        <dbReference type="Proteomes" id="UP001200034"/>
    </source>
</evidence>
<reference evidence="2" key="1">
    <citation type="journal article" date="2021" name="Mol. Ecol. Resour.">
        <title>Phylogenomic analyses of the genus Drosophila reveals genomic signals of climate adaptation.</title>
        <authorList>
            <person name="Li F."/>
            <person name="Rane R.V."/>
            <person name="Luria V."/>
            <person name="Xiong Z."/>
            <person name="Chen J."/>
            <person name="Li Z."/>
            <person name="Catullo R.A."/>
            <person name="Griffin P.C."/>
            <person name="Schiffer M."/>
            <person name="Pearce S."/>
            <person name="Lee S.F."/>
            <person name="McElroy K."/>
            <person name="Stocker A."/>
            <person name="Shirriffs J."/>
            <person name="Cockerell F."/>
            <person name="Coppin C."/>
            <person name="Sgro C.M."/>
            <person name="Karger A."/>
            <person name="Cain J.W."/>
            <person name="Weber J.A."/>
            <person name="Santpere G."/>
            <person name="Kirschner M.W."/>
            <person name="Hoffmann A.A."/>
            <person name="Oakeshott J.G."/>
            <person name="Zhang G."/>
        </authorList>
    </citation>
    <scope>NUCLEOTIDE SEQUENCE</scope>
    <source>
        <strain evidence="2">BGI-SZ-2011g</strain>
    </source>
</reference>
<proteinExistence type="predicted"/>
<evidence type="ECO:0000313" key="2">
    <source>
        <dbReference type="EMBL" id="KAH8370118.1"/>
    </source>
</evidence>
<organism evidence="2 3">
    <name type="scientific">Drosophila rubida</name>
    <dbReference type="NCBI Taxonomy" id="30044"/>
    <lineage>
        <taxon>Eukaryota</taxon>
        <taxon>Metazoa</taxon>
        <taxon>Ecdysozoa</taxon>
        <taxon>Arthropoda</taxon>
        <taxon>Hexapoda</taxon>
        <taxon>Insecta</taxon>
        <taxon>Pterygota</taxon>
        <taxon>Neoptera</taxon>
        <taxon>Endopterygota</taxon>
        <taxon>Diptera</taxon>
        <taxon>Brachycera</taxon>
        <taxon>Muscomorpha</taxon>
        <taxon>Ephydroidea</taxon>
        <taxon>Drosophilidae</taxon>
        <taxon>Drosophila</taxon>
    </lineage>
</organism>
<sequence>MHVAEFLKRTDRRNLNSQIDCKVQQKLGECQRHLQHRRRQLALQLQSEAQLLDEEMMELLQAHEDMEKNARIEWIQMAVLKNEEADQQLLKTKKEQREIECSEAHRHKETKDMLLNTKQAQLYQIEERRSRRRIAAYMDKQWQL</sequence>
<gene>
    <name evidence="2" type="ORF">KR093_002220</name>
</gene>